<dbReference type="InterPro" id="IPR036047">
    <property type="entry name" value="F-box-like_dom_sf"/>
</dbReference>
<reference evidence="3 4" key="1">
    <citation type="submission" date="2014-04" db="EMBL/GenBank/DDBJ databases">
        <authorList>
            <consortium name="DOE Joint Genome Institute"/>
            <person name="Kuo A."/>
            <person name="Gay G."/>
            <person name="Dore J."/>
            <person name="Kohler A."/>
            <person name="Nagy L.G."/>
            <person name="Floudas D."/>
            <person name="Copeland A."/>
            <person name="Barry K.W."/>
            <person name="Cichocki N."/>
            <person name="Veneault-Fourrey C."/>
            <person name="LaButti K."/>
            <person name="Lindquist E.A."/>
            <person name="Lipzen A."/>
            <person name="Lundell T."/>
            <person name="Morin E."/>
            <person name="Murat C."/>
            <person name="Sun H."/>
            <person name="Tunlid A."/>
            <person name="Henrissat B."/>
            <person name="Grigoriev I.V."/>
            <person name="Hibbett D.S."/>
            <person name="Martin F."/>
            <person name="Nordberg H.P."/>
            <person name="Cantor M.N."/>
            <person name="Hua S.X."/>
        </authorList>
    </citation>
    <scope>NUCLEOTIDE SEQUENCE [LARGE SCALE GENOMIC DNA]</scope>
    <source>
        <strain evidence="4">h7</strain>
    </source>
</reference>
<dbReference type="OrthoDB" id="2322499at2759"/>
<evidence type="ECO:0000313" key="3">
    <source>
        <dbReference type="EMBL" id="KIM49547.1"/>
    </source>
</evidence>
<dbReference type="EMBL" id="KN831768">
    <property type="protein sequence ID" value="KIM49547.1"/>
    <property type="molecule type" value="Genomic_DNA"/>
</dbReference>
<evidence type="ECO:0000313" key="4">
    <source>
        <dbReference type="Proteomes" id="UP000053424"/>
    </source>
</evidence>
<evidence type="ECO:0000259" key="2">
    <source>
        <dbReference type="PROSITE" id="PS50181"/>
    </source>
</evidence>
<dbReference type="CDD" id="cd09917">
    <property type="entry name" value="F-box_SF"/>
    <property type="match status" value="1"/>
</dbReference>
<dbReference type="Pfam" id="PF00646">
    <property type="entry name" value="F-box"/>
    <property type="match status" value="1"/>
</dbReference>
<keyword evidence="4" id="KW-1185">Reference proteome</keyword>
<proteinExistence type="predicted"/>
<dbReference type="STRING" id="686832.A0A0C2Z8V1"/>
<dbReference type="SUPFAM" id="SSF81383">
    <property type="entry name" value="F-box domain"/>
    <property type="match status" value="1"/>
</dbReference>
<feature type="region of interest" description="Disordered" evidence="1">
    <location>
        <begin position="13"/>
        <end position="41"/>
    </location>
</feature>
<dbReference type="SMART" id="SM00256">
    <property type="entry name" value="FBOX"/>
    <property type="match status" value="1"/>
</dbReference>
<name>A0A0C2Z8V1_HEBCY</name>
<gene>
    <name evidence="3" type="ORF">M413DRAFT_21748</name>
</gene>
<dbReference type="InterPro" id="IPR001810">
    <property type="entry name" value="F-box_dom"/>
</dbReference>
<accession>A0A0C2Z8V1</accession>
<dbReference type="Gene3D" id="1.20.1280.50">
    <property type="match status" value="1"/>
</dbReference>
<evidence type="ECO:0000256" key="1">
    <source>
        <dbReference type="SAM" id="MobiDB-lite"/>
    </source>
</evidence>
<protein>
    <recommendedName>
        <fullName evidence="2">F-box domain-containing protein</fullName>
    </recommendedName>
</protein>
<sequence>MLQIRKRPVLVDAPVNVPPSGAGAKAGKKKRKVRDEVRREEERLSRSKRARRCAGLLGALSELPIELSQEVFSHLEPLDLLHLSRTSKQLRDFFLDRSSRVPIWQRSFANFVPAMPECPPDLTEPEYAELAFGDSCYFCGENTTAERKVGTIWGVRIRACEKCRGVHFHEVSSQLRPYGHKLFDILPISGSLFRWSPEDHYAWVYRPLDLALYAEFKMLESPAAKEEWVANKIKEWEPIYEHALCCKAWHCALEQRYEAERLKAIEERKAIVVERVKALGWEEELSLLSNERQRLENLPIVVEACNEDLTERVLSRLERHAVRHLTKIRTSRLKAERQIVLRPRLAVLKAFLNACVKSLAVNAIHPTASELFRFESVRNIINDVPATVPFTQQHLAPIREDFGKIIRVWREDIEDQLLELLSPGLSHIRGLPARWAIFNLATAMFSCSYPGCSRFLRYPEVMVHACATKPYHDEGLDIDIQIVNDSLNQAFWNFNRCITVNPVHVALVCDLLTKVGRNPSTANAQDWDLAIYECTSCYRSATGQAMVTLGRALVHCFDPDGAHGDGRPYNIVPVDRRLTSLLKCRMAEVAEQTRYNACSPEYNFVCLYCKEEGNFTDIREHIAYV</sequence>
<dbReference type="HOGENOM" id="CLU_010790_2_1_1"/>
<dbReference type="AlphaFoldDB" id="A0A0C2Z8V1"/>
<reference evidence="4" key="2">
    <citation type="submission" date="2015-01" db="EMBL/GenBank/DDBJ databases">
        <title>Evolutionary Origins and Diversification of the Mycorrhizal Mutualists.</title>
        <authorList>
            <consortium name="DOE Joint Genome Institute"/>
            <consortium name="Mycorrhizal Genomics Consortium"/>
            <person name="Kohler A."/>
            <person name="Kuo A."/>
            <person name="Nagy L.G."/>
            <person name="Floudas D."/>
            <person name="Copeland A."/>
            <person name="Barry K.W."/>
            <person name="Cichocki N."/>
            <person name="Veneault-Fourrey C."/>
            <person name="LaButti K."/>
            <person name="Lindquist E.A."/>
            <person name="Lipzen A."/>
            <person name="Lundell T."/>
            <person name="Morin E."/>
            <person name="Murat C."/>
            <person name="Riley R."/>
            <person name="Ohm R."/>
            <person name="Sun H."/>
            <person name="Tunlid A."/>
            <person name="Henrissat B."/>
            <person name="Grigoriev I.V."/>
            <person name="Hibbett D.S."/>
            <person name="Martin F."/>
        </authorList>
    </citation>
    <scope>NUCLEOTIDE SEQUENCE [LARGE SCALE GENOMIC DNA]</scope>
    <source>
        <strain evidence="4">h7</strain>
    </source>
</reference>
<dbReference type="Proteomes" id="UP000053424">
    <property type="component" value="Unassembled WGS sequence"/>
</dbReference>
<organism evidence="3 4">
    <name type="scientific">Hebeloma cylindrosporum</name>
    <dbReference type="NCBI Taxonomy" id="76867"/>
    <lineage>
        <taxon>Eukaryota</taxon>
        <taxon>Fungi</taxon>
        <taxon>Dikarya</taxon>
        <taxon>Basidiomycota</taxon>
        <taxon>Agaricomycotina</taxon>
        <taxon>Agaricomycetes</taxon>
        <taxon>Agaricomycetidae</taxon>
        <taxon>Agaricales</taxon>
        <taxon>Agaricineae</taxon>
        <taxon>Hymenogastraceae</taxon>
        <taxon>Hebeloma</taxon>
    </lineage>
</organism>
<dbReference type="PROSITE" id="PS50181">
    <property type="entry name" value="FBOX"/>
    <property type="match status" value="1"/>
</dbReference>
<feature type="domain" description="F-box" evidence="2">
    <location>
        <begin position="57"/>
        <end position="107"/>
    </location>
</feature>